<dbReference type="SUPFAM" id="SSF158573">
    <property type="entry name" value="GINS helical bundle-like"/>
    <property type="match status" value="1"/>
</dbReference>
<evidence type="ECO:0000259" key="1">
    <source>
        <dbReference type="Pfam" id="PF22466"/>
    </source>
</evidence>
<dbReference type="STRING" id="857967.G0R431"/>
<reference evidence="2 3" key="1">
    <citation type="submission" date="2011-07" db="EMBL/GenBank/DDBJ databases">
        <authorList>
            <person name="Coyne R."/>
            <person name="Brami D."/>
            <person name="Johnson J."/>
            <person name="Hostetler J."/>
            <person name="Hannick L."/>
            <person name="Clark T."/>
            <person name="Cassidy-Hanley D."/>
            <person name="Inman J."/>
        </authorList>
    </citation>
    <scope>NUCLEOTIDE SEQUENCE [LARGE SCALE GENOMIC DNA]</scope>
    <source>
        <strain evidence="2 3">G5</strain>
    </source>
</reference>
<dbReference type="CDD" id="cd21693">
    <property type="entry name" value="GINS_B_Psf3"/>
    <property type="match status" value="1"/>
</dbReference>
<dbReference type="AlphaFoldDB" id="G0R431"/>
<dbReference type="Gene3D" id="1.20.58.2050">
    <property type="match status" value="1"/>
</dbReference>
<dbReference type="InParanoid" id="G0R431"/>
<sequence>MSYYDIDQIIFEEEKINIKFNQEILKIGFLDLHLEYSDGKDIQKDTILEVPFWLAQQLNEQLQINEEQEDSDSVLTLEVPLIFRPQFQQSLIADPQFINLREKSFYFYEFGIRIGLYFKDYKLFDVLLHVFETRVKSFARQSFYLVIEDCANMILKMTHKEIELFNQGRNQATKLRKWKSEGLKNGHYDRVLNKLKGIKAN</sequence>
<evidence type="ECO:0000313" key="2">
    <source>
        <dbReference type="EMBL" id="EGR27770.1"/>
    </source>
</evidence>
<evidence type="ECO:0000313" key="3">
    <source>
        <dbReference type="Proteomes" id="UP000008983"/>
    </source>
</evidence>
<proteinExistence type="predicted"/>
<dbReference type="GeneID" id="14903848"/>
<dbReference type="Pfam" id="PF22466">
    <property type="entry name" value="PSF3_N"/>
    <property type="match status" value="1"/>
</dbReference>
<dbReference type="PANTHER" id="PTHR22768">
    <property type="entry name" value="DNA REPLICATION COMPLEX GINS PROTEIN PSF3"/>
    <property type="match status" value="1"/>
</dbReference>
<dbReference type="RefSeq" id="XP_004026837.1">
    <property type="nucleotide sequence ID" value="XM_004026788.1"/>
</dbReference>
<gene>
    <name evidence="2" type="ORF">IMG5_189430</name>
</gene>
<dbReference type="CDD" id="cd11713">
    <property type="entry name" value="GINS_A_psf3"/>
    <property type="match status" value="1"/>
</dbReference>
<dbReference type="eggNOG" id="KOG1106">
    <property type="taxonomic scope" value="Eukaryota"/>
</dbReference>
<dbReference type="InterPro" id="IPR036224">
    <property type="entry name" value="GINS_bundle-like_dom_sf"/>
</dbReference>
<feature type="domain" description="DNA replication complex GINS protein PSF3 N-terminal" evidence="1">
    <location>
        <begin position="4"/>
        <end position="58"/>
    </location>
</feature>
<dbReference type="InterPro" id="IPR038437">
    <property type="entry name" value="GINS_Psf3_sf"/>
</dbReference>
<dbReference type="SUPFAM" id="SSF160059">
    <property type="entry name" value="PriA/YqbF domain"/>
    <property type="match status" value="1"/>
</dbReference>
<dbReference type="InterPro" id="IPR055221">
    <property type="entry name" value="PSF3_N"/>
</dbReference>
<keyword evidence="3" id="KW-1185">Reference proteome</keyword>
<accession>G0R431</accession>
<dbReference type="OrthoDB" id="285779at2759"/>
<protein>
    <recommendedName>
        <fullName evidence="1">DNA replication complex GINS protein PSF3 N-terminal domain-containing protein</fullName>
    </recommendedName>
</protein>
<dbReference type="EMBL" id="GL984324">
    <property type="protein sequence ID" value="EGR27770.1"/>
    <property type="molecule type" value="Genomic_DNA"/>
</dbReference>
<dbReference type="GO" id="GO:1902975">
    <property type="term" value="P:mitotic DNA replication initiation"/>
    <property type="evidence" value="ECO:0007669"/>
    <property type="project" value="TreeGrafter"/>
</dbReference>
<dbReference type="OMA" id="IYKEGWR"/>
<dbReference type="GO" id="GO:0000811">
    <property type="term" value="C:GINS complex"/>
    <property type="evidence" value="ECO:0007669"/>
    <property type="project" value="TreeGrafter"/>
</dbReference>
<dbReference type="InterPro" id="IPR010492">
    <property type="entry name" value="GINS_Psf3"/>
</dbReference>
<organism evidence="2 3">
    <name type="scientific">Ichthyophthirius multifiliis</name>
    <name type="common">White spot disease agent</name>
    <name type="synonym">Ich</name>
    <dbReference type="NCBI Taxonomy" id="5932"/>
    <lineage>
        <taxon>Eukaryota</taxon>
        <taxon>Sar</taxon>
        <taxon>Alveolata</taxon>
        <taxon>Ciliophora</taxon>
        <taxon>Intramacronucleata</taxon>
        <taxon>Oligohymenophorea</taxon>
        <taxon>Hymenostomatida</taxon>
        <taxon>Ophryoglenina</taxon>
        <taxon>Ichthyophthirius</taxon>
    </lineage>
</organism>
<name>G0R431_ICHMU</name>
<dbReference type="Proteomes" id="UP000008983">
    <property type="component" value="Unassembled WGS sequence"/>
</dbReference>
<dbReference type="PANTHER" id="PTHR22768:SF0">
    <property type="entry name" value="DNA REPLICATION COMPLEX GINS PROTEIN PSF3"/>
    <property type="match status" value="1"/>
</dbReference>